<dbReference type="InterPro" id="IPR052032">
    <property type="entry name" value="ATP-dep_AA_Ligase"/>
</dbReference>
<sequence length="420" mass="44430">MGLDAESGKPLLLLIGSSSKRNREFILRSVAPRYRLWLLQPAEVSWEAPYVAGNTVVDNTDAVKLVEAAREVAARHDVAGVFCYDEGLVWPAAFVSQALGLPGNPPEVIAACRDKNATRVALDEAGVPQPISIGVASLDEALAAADKIGYPVVLKPRGLAGSMGVKLAAGPGEVTAAYAAATAVSYPGVPVYEVSVLVEEYVDGPEISVDAVFYGGNCVPLALARKRVGFAPFFEEVGHLVDAADPLLTDPELVDALRRAHEALGFHTGVTHTEFRLGPRGPRLLEVNARLGGDMIPYLGHLATGVDLALAAADVAAGREPDTAFTHRKVATVAFLYPERDLTVETVTVHEDRLTPPVHSAEVLADPGAVLRLPPRGYIARYGRIITLADTPEEAQVDTAGIIEITGRPLEATPAEVAAR</sequence>
<dbReference type="GO" id="GO:0046872">
    <property type="term" value="F:metal ion binding"/>
    <property type="evidence" value="ECO:0007669"/>
    <property type="project" value="InterPro"/>
</dbReference>
<dbReference type="GO" id="GO:0016874">
    <property type="term" value="F:ligase activity"/>
    <property type="evidence" value="ECO:0007669"/>
    <property type="project" value="UniProtKB-KW"/>
</dbReference>
<comment type="caution">
    <text evidence="6">The sequence shown here is derived from an EMBL/GenBank/DDBJ whole genome shotgun (WGS) entry which is preliminary data.</text>
</comment>
<dbReference type="Gene3D" id="3.40.50.20">
    <property type="match status" value="1"/>
</dbReference>
<dbReference type="Pfam" id="PF13535">
    <property type="entry name" value="ATP-grasp_4"/>
    <property type="match status" value="1"/>
</dbReference>
<evidence type="ECO:0000256" key="4">
    <source>
        <dbReference type="PROSITE-ProRule" id="PRU00409"/>
    </source>
</evidence>
<dbReference type="Gene3D" id="3.30.1490.20">
    <property type="entry name" value="ATP-grasp fold, A domain"/>
    <property type="match status" value="1"/>
</dbReference>
<gene>
    <name evidence="6" type="ORF">DQ384_01590</name>
</gene>
<dbReference type="Gene3D" id="3.30.470.20">
    <property type="entry name" value="ATP-grasp fold, B domain"/>
    <property type="match status" value="1"/>
</dbReference>
<dbReference type="InterPro" id="IPR011761">
    <property type="entry name" value="ATP-grasp"/>
</dbReference>
<proteinExistence type="predicted"/>
<evidence type="ECO:0000256" key="1">
    <source>
        <dbReference type="ARBA" id="ARBA00022598"/>
    </source>
</evidence>
<dbReference type="PANTHER" id="PTHR43585:SF2">
    <property type="entry name" value="ATP-GRASP ENZYME FSQD"/>
    <property type="match status" value="1"/>
</dbReference>
<evidence type="ECO:0000313" key="6">
    <source>
        <dbReference type="EMBL" id="RCG33372.1"/>
    </source>
</evidence>
<evidence type="ECO:0000313" key="7">
    <source>
        <dbReference type="Proteomes" id="UP000253094"/>
    </source>
</evidence>
<evidence type="ECO:0000259" key="5">
    <source>
        <dbReference type="PROSITE" id="PS50975"/>
    </source>
</evidence>
<dbReference type="OrthoDB" id="24041at2"/>
<reference evidence="6 7" key="1">
    <citation type="submission" date="2018-06" db="EMBL/GenBank/DDBJ databases">
        <title>Sphaerisporangium craniellae sp. nov., isolated from a marine sponge in the South China Sea.</title>
        <authorList>
            <person name="Li L."/>
        </authorList>
    </citation>
    <scope>NUCLEOTIDE SEQUENCE [LARGE SCALE GENOMIC DNA]</scope>
    <source>
        <strain evidence="6 7">CCTCC AA 208026</strain>
    </source>
</reference>
<accession>A0A367FUB2</accession>
<dbReference type="EMBL" id="QOIL01000001">
    <property type="protein sequence ID" value="RCG33372.1"/>
    <property type="molecule type" value="Genomic_DNA"/>
</dbReference>
<dbReference type="SMART" id="SM01209">
    <property type="entry name" value="GARS_A"/>
    <property type="match status" value="1"/>
</dbReference>
<keyword evidence="3 4" id="KW-0067">ATP-binding</keyword>
<dbReference type="PANTHER" id="PTHR43585">
    <property type="entry name" value="FUMIPYRROLE BIOSYNTHESIS PROTEIN C"/>
    <property type="match status" value="1"/>
</dbReference>
<dbReference type="PROSITE" id="PS50975">
    <property type="entry name" value="ATP_GRASP"/>
    <property type="match status" value="1"/>
</dbReference>
<evidence type="ECO:0000256" key="3">
    <source>
        <dbReference type="ARBA" id="ARBA00022840"/>
    </source>
</evidence>
<feature type="domain" description="ATP-grasp" evidence="5">
    <location>
        <begin position="119"/>
        <end position="317"/>
    </location>
</feature>
<protein>
    <submittedName>
        <fullName evidence="6">ATP-grasp domain-containing protein</fullName>
    </submittedName>
</protein>
<keyword evidence="7" id="KW-1185">Reference proteome</keyword>
<name>A0A367FUB2_9ACTN</name>
<dbReference type="SUPFAM" id="SSF56059">
    <property type="entry name" value="Glutathione synthetase ATP-binding domain-like"/>
    <property type="match status" value="1"/>
</dbReference>
<dbReference type="AlphaFoldDB" id="A0A367FUB2"/>
<dbReference type="InterPro" id="IPR013815">
    <property type="entry name" value="ATP_grasp_subdomain_1"/>
</dbReference>
<dbReference type="GO" id="GO:0005524">
    <property type="term" value="F:ATP binding"/>
    <property type="evidence" value="ECO:0007669"/>
    <property type="project" value="UniProtKB-UniRule"/>
</dbReference>
<keyword evidence="2 4" id="KW-0547">Nucleotide-binding</keyword>
<evidence type="ECO:0000256" key="2">
    <source>
        <dbReference type="ARBA" id="ARBA00022741"/>
    </source>
</evidence>
<organism evidence="6 7">
    <name type="scientific">Sphaerisporangium album</name>
    <dbReference type="NCBI Taxonomy" id="509200"/>
    <lineage>
        <taxon>Bacteria</taxon>
        <taxon>Bacillati</taxon>
        <taxon>Actinomycetota</taxon>
        <taxon>Actinomycetes</taxon>
        <taxon>Streptosporangiales</taxon>
        <taxon>Streptosporangiaceae</taxon>
        <taxon>Sphaerisporangium</taxon>
    </lineage>
</organism>
<keyword evidence="1" id="KW-0436">Ligase</keyword>
<dbReference type="Proteomes" id="UP000253094">
    <property type="component" value="Unassembled WGS sequence"/>
</dbReference>